<keyword evidence="5 14" id="KW-0808">Transferase</keyword>
<dbReference type="SUPFAM" id="SSF158472">
    <property type="entry name" value="HAMP domain-like"/>
    <property type="match status" value="1"/>
</dbReference>
<feature type="transmembrane region" description="Helical" evidence="11">
    <location>
        <begin position="164"/>
        <end position="183"/>
    </location>
</feature>
<feature type="domain" description="HAMP" evidence="13">
    <location>
        <begin position="184"/>
        <end position="237"/>
    </location>
</feature>
<organism evidence="14">
    <name type="scientific">mine drainage metagenome</name>
    <dbReference type="NCBI Taxonomy" id="410659"/>
    <lineage>
        <taxon>unclassified sequences</taxon>
        <taxon>metagenomes</taxon>
        <taxon>ecological metagenomes</taxon>
    </lineage>
</organism>
<evidence type="ECO:0000256" key="5">
    <source>
        <dbReference type="ARBA" id="ARBA00022679"/>
    </source>
</evidence>
<feature type="transmembrane region" description="Helical" evidence="11">
    <location>
        <begin position="134"/>
        <end position="158"/>
    </location>
</feature>
<evidence type="ECO:0000256" key="7">
    <source>
        <dbReference type="ARBA" id="ARBA00022777"/>
    </source>
</evidence>
<dbReference type="InterPro" id="IPR036097">
    <property type="entry name" value="HisK_dim/P_sf"/>
</dbReference>
<name>E6PDE9_9ZZZZ</name>
<keyword evidence="10 11" id="KW-0472">Membrane</keyword>
<dbReference type="InterPro" id="IPR050428">
    <property type="entry name" value="TCS_sensor_his_kinase"/>
</dbReference>
<dbReference type="Pfam" id="PF00672">
    <property type="entry name" value="HAMP"/>
    <property type="match status" value="1"/>
</dbReference>
<dbReference type="CDD" id="cd00082">
    <property type="entry name" value="HisKA"/>
    <property type="match status" value="1"/>
</dbReference>
<evidence type="ECO:0000256" key="6">
    <source>
        <dbReference type="ARBA" id="ARBA00022692"/>
    </source>
</evidence>
<dbReference type="SMART" id="SM00304">
    <property type="entry name" value="HAMP"/>
    <property type="match status" value="1"/>
</dbReference>
<dbReference type="InterPro" id="IPR036890">
    <property type="entry name" value="HATPase_C_sf"/>
</dbReference>
<accession>E6PDE9</accession>
<dbReference type="Pfam" id="PF00512">
    <property type="entry name" value="HisKA"/>
    <property type="match status" value="1"/>
</dbReference>
<evidence type="ECO:0000256" key="3">
    <source>
        <dbReference type="ARBA" id="ARBA00012438"/>
    </source>
</evidence>
<evidence type="ECO:0000256" key="9">
    <source>
        <dbReference type="ARBA" id="ARBA00023012"/>
    </source>
</evidence>
<dbReference type="FunFam" id="1.10.287.130:FF:000001">
    <property type="entry name" value="Two-component sensor histidine kinase"/>
    <property type="match status" value="1"/>
</dbReference>
<dbReference type="InterPro" id="IPR004358">
    <property type="entry name" value="Sig_transdc_His_kin-like_C"/>
</dbReference>
<comment type="subcellular location">
    <subcellularLocation>
        <location evidence="2">Membrane</location>
    </subcellularLocation>
</comment>
<keyword evidence="4" id="KW-0597">Phosphoprotein</keyword>
<reference evidence="14" key="1">
    <citation type="submission" date="2009-10" db="EMBL/GenBank/DDBJ databases">
        <title>Diversity of trophic interactions inside an arsenic-rich microbial ecosystem.</title>
        <authorList>
            <person name="Bertin P.N."/>
            <person name="Heinrich-Salmeron A."/>
            <person name="Pelletier E."/>
            <person name="Goulhen-Chollet F."/>
            <person name="Arsene-Ploetze F."/>
            <person name="Gallien S."/>
            <person name="Calteau A."/>
            <person name="Vallenet D."/>
            <person name="Casiot C."/>
            <person name="Chane-Woon-Ming B."/>
            <person name="Giloteaux L."/>
            <person name="Barakat M."/>
            <person name="Bonnefoy V."/>
            <person name="Bruneel O."/>
            <person name="Chandler M."/>
            <person name="Cleiss J."/>
            <person name="Duran R."/>
            <person name="Elbaz-Poulichet F."/>
            <person name="Fonknechten N."/>
            <person name="Lauga B."/>
            <person name="Mornico D."/>
            <person name="Ortet P."/>
            <person name="Schaeffer C."/>
            <person name="Siguier P."/>
            <person name="Alexander Thil Smith A."/>
            <person name="Van Dorsselaer A."/>
            <person name="Weissenbach J."/>
            <person name="Medigue C."/>
            <person name="Le Paslier D."/>
        </authorList>
    </citation>
    <scope>NUCLEOTIDE SEQUENCE</scope>
</reference>
<dbReference type="AlphaFoldDB" id="E6PDE9"/>
<keyword evidence="8 11" id="KW-1133">Transmembrane helix</keyword>
<gene>
    <name evidence="14" type="ORF">CARN1_1586</name>
</gene>
<dbReference type="EC" id="2.7.13.3" evidence="3"/>
<sequence length="473" mass="51718">MTGRGSLAVRLASLYATMLAVVVLLVIVASSIALVFELSQFTHDIIVAKHDEARFLAETAQRDGQTLKSAAPRMIRELSGIGLDVAVFDERGKLLAGDASLHPPLLAHMIAQRQREQSHPGPGPGAFPEHREPFGLAVVQGGYVAFVPSMPLVFVALFPYWRTVLTIGVLAILGTFVVGRIFAREALRPLDDVAMALRSLAQGDYTPRTFIMGGGDEIGNLTGAFNDAAANVHQAMEERRATEDRMRRFVADAGHELRTPLTVISGYIDVLRRGALNDEKIARQILGTMTLEKEHMRNLIDRLVRLSRLDSEAAPLAERLDVAQLLRDQVNAARRFDEHRNIDYRVDGELSIFADPREIGEALWNVVENALKYAPDAAIHLRGSREDGSVRIVVRDEGPGMSELERLHAFERFYRGDQRGEITGSGLGLSIAKRAVERAGGSIEIESAPGRGTTVTIELAAAHVPSLGVPQQI</sequence>
<evidence type="ECO:0000256" key="1">
    <source>
        <dbReference type="ARBA" id="ARBA00000085"/>
    </source>
</evidence>
<evidence type="ECO:0000313" key="14">
    <source>
        <dbReference type="EMBL" id="CBH74484.1"/>
    </source>
</evidence>
<evidence type="ECO:0000259" key="13">
    <source>
        <dbReference type="PROSITE" id="PS50885"/>
    </source>
</evidence>
<proteinExistence type="predicted"/>
<dbReference type="InterPro" id="IPR003660">
    <property type="entry name" value="HAMP_dom"/>
</dbReference>
<dbReference type="PANTHER" id="PTHR45436">
    <property type="entry name" value="SENSOR HISTIDINE KINASE YKOH"/>
    <property type="match status" value="1"/>
</dbReference>
<keyword evidence="7 14" id="KW-0418">Kinase</keyword>
<dbReference type="PROSITE" id="PS50885">
    <property type="entry name" value="HAMP"/>
    <property type="match status" value="1"/>
</dbReference>
<dbReference type="CDD" id="cd06225">
    <property type="entry name" value="HAMP"/>
    <property type="match status" value="1"/>
</dbReference>
<feature type="transmembrane region" description="Helical" evidence="11">
    <location>
        <begin position="12"/>
        <end position="36"/>
    </location>
</feature>
<dbReference type="InterPro" id="IPR003661">
    <property type="entry name" value="HisK_dim/P_dom"/>
</dbReference>
<dbReference type="PROSITE" id="PS50109">
    <property type="entry name" value="HIS_KIN"/>
    <property type="match status" value="1"/>
</dbReference>
<dbReference type="InterPro" id="IPR003594">
    <property type="entry name" value="HATPase_dom"/>
</dbReference>
<dbReference type="SMART" id="SM00387">
    <property type="entry name" value="HATPase_c"/>
    <property type="match status" value="1"/>
</dbReference>
<dbReference type="GO" id="GO:0005886">
    <property type="term" value="C:plasma membrane"/>
    <property type="evidence" value="ECO:0007669"/>
    <property type="project" value="TreeGrafter"/>
</dbReference>
<dbReference type="SUPFAM" id="SSF47384">
    <property type="entry name" value="Homodimeric domain of signal transducing histidine kinase"/>
    <property type="match status" value="1"/>
</dbReference>
<keyword evidence="6 11" id="KW-0812">Transmembrane</keyword>
<dbReference type="PRINTS" id="PR00344">
    <property type="entry name" value="BCTRLSENSOR"/>
</dbReference>
<evidence type="ECO:0000256" key="11">
    <source>
        <dbReference type="SAM" id="Phobius"/>
    </source>
</evidence>
<dbReference type="PANTHER" id="PTHR45436:SF5">
    <property type="entry name" value="SENSOR HISTIDINE KINASE TRCS"/>
    <property type="match status" value="1"/>
</dbReference>
<dbReference type="SUPFAM" id="SSF55874">
    <property type="entry name" value="ATPase domain of HSP90 chaperone/DNA topoisomerase II/histidine kinase"/>
    <property type="match status" value="1"/>
</dbReference>
<dbReference type="Gene3D" id="1.10.287.130">
    <property type="match status" value="1"/>
</dbReference>
<dbReference type="EMBL" id="CABL01000002">
    <property type="protein sequence ID" value="CBH74484.1"/>
    <property type="molecule type" value="Genomic_DNA"/>
</dbReference>
<evidence type="ECO:0000259" key="12">
    <source>
        <dbReference type="PROSITE" id="PS50109"/>
    </source>
</evidence>
<evidence type="ECO:0000256" key="2">
    <source>
        <dbReference type="ARBA" id="ARBA00004370"/>
    </source>
</evidence>
<dbReference type="Gene3D" id="3.30.565.10">
    <property type="entry name" value="Histidine kinase-like ATPase, C-terminal domain"/>
    <property type="match status" value="1"/>
</dbReference>
<evidence type="ECO:0000256" key="4">
    <source>
        <dbReference type="ARBA" id="ARBA00022553"/>
    </source>
</evidence>
<dbReference type="GO" id="GO:0000155">
    <property type="term" value="F:phosphorelay sensor kinase activity"/>
    <property type="evidence" value="ECO:0007669"/>
    <property type="project" value="InterPro"/>
</dbReference>
<dbReference type="Gene3D" id="6.10.340.10">
    <property type="match status" value="1"/>
</dbReference>
<protein>
    <recommendedName>
        <fullName evidence="3">histidine kinase</fullName>
        <ecNumber evidence="3">2.7.13.3</ecNumber>
    </recommendedName>
</protein>
<feature type="domain" description="Histidine kinase" evidence="12">
    <location>
        <begin position="252"/>
        <end position="463"/>
    </location>
</feature>
<dbReference type="CDD" id="cd00075">
    <property type="entry name" value="HATPase"/>
    <property type="match status" value="1"/>
</dbReference>
<evidence type="ECO:0000256" key="8">
    <source>
        <dbReference type="ARBA" id="ARBA00022989"/>
    </source>
</evidence>
<evidence type="ECO:0000256" key="10">
    <source>
        <dbReference type="ARBA" id="ARBA00023136"/>
    </source>
</evidence>
<keyword evidence="9" id="KW-0902">Two-component regulatory system</keyword>
<dbReference type="Pfam" id="PF02518">
    <property type="entry name" value="HATPase_c"/>
    <property type="match status" value="1"/>
</dbReference>
<dbReference type="InterPro" id="IPR005467">
    <property type="entry name" value="His_kinase_dom"/>
</dbReference>
<dbReference type="SMART" id="SM00388">
    <property type="entry name" value="HisKA"/>
    <property type="match status" value="1"/>
</dbReference>
<comment type="caution">
    <text evidence="14">The sequence shown here is derived from an EMBL/GenBank/DDBJ whole genome shotgun (WGS) entry which is preliminary data.</text>
</comment>
<comment type="catalytic activity">
    <reaction evidence="1">
        <text>ATP + protein L-histidine = ADP + protein N-phospho-L-histidine.</text>
        <dbReference type="EC" id="2.7.13.3"/>
    </reaction>
</comment>